<dbReference type="GO" id="GO:0005829">
    <property type="term" value="C:cytosol"/>
    <property type="evidence" value="ECO:0007669"/>
    <property type="project" value="TreeGrafter"/>
</dbReference>
<dbReference type="Gene3D" id="3.80.30.20">
    <property type="entry name" value="tm_1862 like domain"/>
    <property type="match status" value="1"/>
</dbReference>
<protein>
    <submittedName>
        <fullName evidence="7">Radical SAM superfamily enzyme YgiQ (UPF0313 family)</fullName>
    </submittedName>
</protein>
<comment type="caution">
    <text evidence="7">The sequence shown here is derived from an EMBL/GenBank/DDBJ whole genome shotgun (WGS) entry which is preliminary data.</text>
</comment>
<dbReference type="SUPFAM" id="SSF102114">
    <property type="entry name" value="Radical SAM enzymes"/>
    <property type="match status" value="1"/>
</dbReference>
<dbReference type="InterPro" id="IPR036724">
    <property type="entry name" value="Cobalamin-bd_sf"/>
</dbReference>
<keyword evidence="4" id="KW-0408">Iron</keyword>
<evidence type="ECO:0000256" key="1">
    <source>
        <dbReference type="ARBA" id="ARBA00001966"/>
    </source>
</evidence>
<feature type="domain" description="B12-binding" evidence="6">
    <location>
        <begin position="3"/>
        <end position="140"/>
    </location>
</feature>
<dbReference type="PANTHER" id="PTHR43409">
    <property type="entry name" value="ANAEROBIC MAGNESIUM-PROTOPORPHYRIN IX MONOMETHYL ESTER CYCLASE-RELATED"/>
    <property type="match status" value="1"/>
</dbReference>
<evidence type="ECO:0000256" key="5">
    <source>
        <dbReference type="ARBA" id="ARBA00023014"/>
    </source>
</evidence>
<dbReference type="InterPro" id="IPR023404">
    <property type="entry name" value="rSAM_horseshoe"/>
</dbReference>
<reference evidence="7 8" key="1">
    <citation type="submission" date="2019-02" db="EMBL/GenBank/DDBJ databases">
        <title>Sequencing the genomes of 1000 actinobacteria strains.</title>
        <authorList>
            <person name="Klenk H.-P."/>
        </authorList>
    </citation>
    <scope>NUCLEOTIDE SEQUENCE [LARGE SCALE GENOMIC DNA]</scope>
    <source>
        <strain evidence="7 8">DSM 45888</strain>
    </source>
</reference>
<accession>A0A4Q7UH87</accession>
<evidence type="ECO:0000256" key="3">
    <source>
        <dbReference type="ARBA" id="ARBA00022723"/>
    </source>
</evidence>
<dbReference type="Proteomes" id="UP000293781">
    <property type="component" value="Unassembled WGS sequence"/>
</dbReference>
<name>A0A4Q7UH87_9ACTN</name>
<keyword evidence="5" id="KW-0411">Iron-sulfur</keyword>
<gene>
    <name evidence="7" type="ORF">EV382_2985</name>
</gene>
<dbReference type="EMBL" id="SHKK01000001">
    <property type="protein sequence ID" value="RZT79748.1"/>
    <property type="molecule type" value="Genomic_DNA"/>
</dbReference>
<proteinExistence type="predicted"/>
<dbReference type="SUPFAM" id="SSF52242">
    <property type="entry name" value="Cobalamin (vitamin B12)-binding domain"/>
    <property type="match status" value="1"/>
</dbReference>
<evidence type="ECO:0000259" key="6">
    <source>
        <dbReference type="PROSITE" id="PS51332"/>
    </source>
</evidence>
<evidence type="ECO:0000256" key="4">
    <source>
        <dbReference type="ARBA" id="ARBA00023004"/>
    </source>
</evidence>
<dbReference type="OrthoDB" id="5298546at2"/>
<evidence type="ECO:0000313" key="8">
    <source>
        <dbReference type="Proteomes" id="UP000293781"/>
    </source>
</evidence>
<keyword evidence="2" id="KW-0949">S-adenosyl-L-methionine</keyword>
<dbReference type="GO" id="GO:0051539">
    <property type="term" value="F:4 iron, 4 sulfur cluster binding"/>
    <property type="evidence" value="ECO:0007669"/>
    <property type="project" value="UniProtKB-KW"/>
</dbReference>
<comment type="cofactor">
    <cofactor evidence="1">
        <name>[4Fe-4S] cluster</name>
        <dbReference type="ChEBI" id="CHEBI:49883"/>
    </cofactor>
</comment>
<evidence type="ECO:0000313" key="7">
    <source>
        <dbReference type="EMBL" id="RZT79748.1"/>
    </source>
</evidence>
<dbReference type="InterPro" id="IPR051198">
    <property type="entry name" value="BchE-like"/>
</dbReference>
<dbReference type="SFLD" id="SFLDS00029">
    <property type="entry name" value="Radical_SAM"/>
    <property type="match status" value="1"/>
</dbReference>
<dbReference type="InterPro" id="IPR034466">
    <property type="entry name" value="Methyltransferase_Class_B"/>
</dbReference>
<dbReference type="GO" id="GO:0046872">
    <property type="term" value="F:metal ion binding"/>
    <property type="evidence" value="ECO:0007669"/>
    <property type="project" value="UniProtKB-KW"/>
</dbReference>
<keyword evidence="8" id="KW-1185">Reference proteome</keyword>
<dbReference type="SFLD" id="SFLDG01082">
    <property type="entry name" value="B12-binding_domain_containing"/>
    <property type="match status" value="1"/>
</dbReference>
<keyword evidence="3" id="KW-0479">Metal-binding</keyword>
<dbReference type="InterPro" id="IPR007197">
    <property type="entry name" value="rSAM"/>
</dbReference>
<dbReference type="PANTHER" id="PTHR43409:SF16">
    <property type="entry name" value="SLR0320 PROTEIN"/>
    <property type="match status" value="1"/>
</dbReference>
<dbReference type="Pfam" id="PF02310">
    <property type="entry name" value="B12-binding"/>
    <property type="match status" value="1"/>
</dbReference>
<dbReference type="PROSITE" id="PS51332">
    <property type="entry name" value="B12_BINDING"/>
    <property type="match status" value="1"/>
</dbReference>
<evidence type="ECO:0000256" key="2">
    <source>
        <dbReference type="ARBA" id="ARBA00022691"/>
    </source>
</evidence>
<sequence>MKRVGFVELSVFERITPLVSGYLQSYAMTRPAVAGAYEFSVYSTSIKTPWEAVVHEVLRLEADVYAFSCYVWNMGLVNEVRRAVRAARPGVHIILGGPQVMRQAARYLEPGDERTVVCNGEGEQAFADYLTALAQGQPSLADIAGLSFRRNAELVTTADRPRLADLNLIPSPYLSGIIEPEYSVAIMETNRGCPYHCGFCFWGAATNDRVYRFDEDRIRAELTWLSDNDVMFLYIADANWGMLSRDIDFTKHLAAEARRTGLPSVVYFSAAKNKPHAVTAITEVLQDAGLIATQPVSLQTLEPASLRTIARSNIKLAAFTELQDDLAARGISSFIELIWPLPGETLTSFKAGINDLCIRHAQTIIAYSHLLLHNTPIYQRRAELGLATRRAAADVAEAEIVVATADVSVDEFVEGMWFFYALHALHNTRSLAGTLRYLAERDGDAYARTFSDFADFWRKECADDDPIVDFTRRSIDEARYYDIGNYGELIHHVLHEHRALFDRTLQQFSCRQEWWTDETARTLFELDLLNRPYIYSNTPRDFFGYPFTTVDALTTARGYVVRLRQPPGPELLRHLRIADDADLGSEILVDHRRRQFAHMADQPMEHNANYCHGMIEKVENILPTWRRPAA</sequence>
<dbReference type="InterPro" id="IPR058240">
    <property type="entry name" value="rSAM_sf"/>
</dbReference>
<dbReference type="InterPro" id="IPR006158">
    <property type="entry name" value="Cobalamin-bd"/>
</dbReference>
<organism evidence="7 8">
    <name type="scientific">Micromonospora violae</name>
    <dbReference type="NCBI Taxonomy" id="1278207"/>
    <lineage>
        <taxon>Bacteria</taxon>
        <taxon>Bacillati</taxon>
        <taxon>Actinomycetota</taxon>
        <taxon>Actinomycetes</taxon>
        <taxon>Micromonosporales</taxon>
        <taxon>Micromonosporaceae</taxon>
        <taxon>Micromonospora</taxon>
    </lineage>
</organism>
<dbReference type="Gene3D" id="3.40.50.280">
    <property type="entry name" value="Cobalamin-binding domain"/>
    <property type="match status" value="1"/>
</dbReference>
<dbReference type="GO" id="GO:0031419">
    <property type="term" value="F:cobalamin binding"/>
    <property type="evidence" value="ECO:0007669"/>
    <property type="project" value="InterPro"/>
</dbReference>
<dbReference type="SFLD" id="SFLDG01123">
    <property type="entry name" value="methyltransferase_(Class_B)"/>
    <property type="match status" value="1"/>
</dbReference>
<dbReference type="AlphaFoldDB" id="A0A4Q7UH87"/>